<dbReference type="PANTHER" id="PTHR33936:SF24">
    <property type="entry name" value="C2H2-TYPE DOMAIN-CONTAINING PROTEIN"/>
    <property type="match status" value="1"/>
</dbReference>
<sequence>MVSSSSDLWRCTLCRKALFRKNLYAHLQNVHNFTKEDVEMVKRDVALEANSTGENNQSWKVSCPECDEKLPDHRNLAVHCDRFHKDYEGCGQPQDYRVFTTTFNSYAEFQIWLSSESERTCSSLFRRSTSLKGNTFTLRCHRAGRYKPKQRVRTHASKKQTKNCSCYLNVRIDDAGVVGVEGCFGHIGHKLEVSLLRLSSRQELFLKDLLEKYSMDSILQRLQLEYSSKTSRLGFVDRKDLWNIAHRYHIVPVPNDGRYPEHSTYSDDEQDRSTSTVVEERDCDTSTSFAERLSEHHETDTEDSRSSEMSEASEHLSEKGDGSSLHEEHQEAVGSPGGSAPTKLVPITGTTSSQKASVSTTTASNRSEAPSVADRLSGAPPLPSISRRIVVSPRRLEPPHLISLADGQRSHGQRSSYLPSVGTIAPNERQEKLCPPRIADEYHPKQTPLPPPSRITTVSLRRLEPPHSISLTDEHRPVPNASSLPLQKRVVLITRQSEPDRARIEEEHHYCMKSLPSTSQSTIKLPVKQGQRNPVRGPPQICMNCGEISQILPSMLLFQRHNPNVTEGMFSELGGKYNNVDMRNEPQIEESEKTEPPPQKKVPPREELWRCKLCRRVMLRKSLFIHLQKLHNFNKEQLESVKRDIAQEMALCDDQGNCRVTCPICGEKLLNHASLAAHCERDHQNDGAEGEPQDYRLFTVTFNSREEFQKWLCDECERTATTFARRSSSDGGASFSLRCNRAGKFVPKSTWKACGTRKQAGNCSCFLNVHTNAAGLVTALGCFGHAGHKIDVALLRLTSSQEQFLRGLLEVYSMDSILDQLKMDYSPKTSKLYHVTRCDLWNIVNKYNIPTPLKGSRKKRQGSALDKKTSPKKVRNNEITEPREITYTCL</sequence>
<proteinExistence type="predicted"/>
<dbReference type="OMA" id="CERTSTQ"/>
<reference evidence="4" key="1">
    <citation type="submission" date="2020-12" db="UniProtKB">
        <authorList>
            <consortium name="WormBaseParasite"/>
        </authorList>
    </citation>
    <scope>IDENTIFICATION</scope>
    <source>
        <strain evidence="4">MHco3</strain>
    </source>
</reference>
<feature type="domain" description="C2H2-type" evidence="2">
    <location>
        <begin position="662"/>
        <end position="683"/>
    </location>
</feature>
<evidence type="ECO:0000313" key="4">
    <source>
        <dbReference type="WBParaSite" id="HCON_00027140-00001"/>
    </source>
</evidence>
<evidence type="ECO:0000256" key="1">
    <source>
        <dbReference type="SAM" id="MobiDB-lite"/>
    </source>
</evidence>
<dbReference type="SMART" id="SM00355">
    <property type="entry name" value="ZnF_C2H2"/>
    <property type="match status" value="4"/>
</dbReference>
<dbReference type="Proteomes" id="UP000025227">
    <property type="component" value="Unplaced"/>
</dbReference>
<name>A0A7I4XXQ8_HAECO</name>
<organism evidence="3 4">
    <name type="scientific">Haemonchus contortus</name>
    <name type="common">Barber pole worm</name>
    <dbReference type="NCBI Taxonomy" id="6289"/>
    <lineage>
        <taxon>Eukaryota</taxon>
        <taxon>Metazoa</taxon>
        <taxon>Ecdysozoa</taxon>
        <taxon>Nematoda</taxon>
        <taxon>Chromadorea</taxon>
        <taxon>Rhabditida</taxon>
        <taxon>Rhabditina</taxon>
        <taxon>Rhabditomorpha</taxon>
        <taxon>Strongyloidea</taxon>
        <taxon>Trichostrongylidae</taxon>
        <taxon>Haemonchus</taxon>
    </lineage>
</organism>
<feature type="compositionally biased region" description="Basic and acidic residues" evidence="1">
    <location>
        <begin position="865"/>
        <end position="878"/>
    </location>
</feature>
<dbReference type="OrthoDB" id="5855243at2759"/>
<accession>A0A7I4XXQ8</accession>
<dbReference type="PANTHER" id="PTHR33936">
    <property type="entry name" value="PROTEIN CBG17840"/>
    <property type="match status" value="1"/>
</dbReference>
<feature type="compositionally biased region" description="Polar residues" evidence="1">
    <location>
        <begin position="348"/>
        <end position="368"/>
    </location>
</feature>
<evidence type="ECO:0000259" key="2">
    <source>
        <dbReference type="PROSITE" id="PS00028"/>
    </source>
</evidence>
<keyword evidence="3" id="KW-1185">Reference proteome</keyword>
<dbReference type="InterPro" id="IPR013087">
    <property type="entry name" value="Znf_C2H2_type"/>
</dbReference>
<feature type="compositionally biased region" description="Basic and acidic residues" evidence="1">
    <location>
        <begin position="292"/>
        <end position="331"/>
    </location>
</feature>
<dbReference type="WBParaSite" id="HCON_00027140-00001">
    <property type="protein sequence ID" value="HCON_00027140-00001"/>
    <property type="gene ID" value="HCON_00027140"/>
</dbReference>
<dbReference type="AlphaFoldDB" id="A0A7I4XXQ8"/>
<feature type="domain" description="C2H2-type" evidence="2">
    <location>
        <begin position="63"/>
        <end position="84"/>
    </location>
</feature>
<feature type="region of interest" description="Disordered" evidence="1">
    <location>
        <begin position="253"/>
        <end position="384"/>
    </location>
</feature>
<evidence type="ECO:0000313" key="3">
    <source>
        <dbReference type="Proteomes" id="UP000025227"/>
    </source>
</evidence>
<dbReference type="InterPro" id="IPR052797">
    <property type="entry name" value="RegFact_GeneExpr_CellDeath"/>
</dbReference>
<dbReference type="PROSITE" id="PS00028">
    <property type="entry name" value="ZINC_FINGER_C2H2_1"/>
    <property type="match status" value="2"/>
</dbReference>
<feature type="region of interest" description="Disordered" evidence="1">
    <location>
        <begin position="852"/>
        <end position="878"/>
    </location>
</feature>
<protein>
    <submittedName>
        <fullName evidence="4">C2H2-type domain-containing protein</fullName>
    </submittedName>
</protein>